<dbReference type="EMBL" id="PYMJ01000031">
    <property type="protein sequence ID" value="PSU45387.1"/>
    <property type="molecule type" value="Genomic_DNA"/>
</dbReference>
<dbReference type="Proteomes" id="UP000240987">
    <property type="component" value="Unassembled WGS sequence"/>
</dbReference>
<comment type="caution">
    <text evidence="1">The sequence shown here is derived from an EMBL/GenBank/DDBJ whole genome shotgun (WGS) entry which is preliminary data.</text>
</comment>
<keyword evidence="2" id="KW-1185">Reference proteome</keyword>
<name>A0A2T3J978_9GAMM</name>
<dbReference type="AlphaFoldDB" id="A0A2T3J978"/>
<evidence type="ECO:0000313" key="2">
    <source>
        <dbReference type="Proteomes" id="UP000240987"/>
    </source>
</evidence>
<evidence type="ECO:0000313" key="1">
    <source>
        <dbReference type="EMBL" id="PSU45387.1"/>
    </source>
</evidence>
<gene>
    <name evidence="1" type="ORF">C9J12_22750</name>
</gene>
<reference evidence="1 2" key="1">
    <citation type="submission" date="2018-01" db="EMBL/GenBank/DDBJ databases">
        <title>Whole genome sequencing of Histamine producing bacteria.</title>
        <authorList>
            <person name="Butler K."/>
        </authorList>
    </citation>
    <scope>NUCLEOTIDE SEQUENCE [LARGE SCALE GENOMIC DNA]</scope>
    <source>
        <strain evidence="1 2">JCM 12947</strain>
    </source>
</reference>
<organism evidence="1 2">
    <name type="scientific">Photobacterium frigidiphilum</name>
    <dbReference type="NCBI Taxonomy" id="264736"/>
    <lineage>
        <taxon>Bacteria</taxon>
        <taxon>Pseudomonadati</taxon>
        <taxon>Pseudomonadota</taxon>
        <taxon>Gammaproteobacteria</taxon>
        <taxon>Vibrionales</taxon>
        <taxon>Vibrionaceae</taxon>
        <taxon>Photobacterium</taxon>
    </lineage>
</organism>
<protein>
    <submittedName>
        <fullName evidence="1">Uncharacterized protein</fullName>
    </submittedName>
</protein>
<proteinExistence type="predicted"/>
<accession>A0A2T3J978</accession>
<sequence length="76" mass="8676">MHSCAFIRNGNIHRNPAVLLLRLSNKEALTIRNESMLNQLMVEQTTRGRFSLQSLEQEVGSLQTSFKKQFPSICNV</sequence>